<dbReference type="SMART" id="SM00387">
    <property type="entry name" value="HATPase_c"/>
    <property type="match status" value="1"/>
</dbReference>
<dbReference type="SMART" id="SM00448">
    <property type="entry name" value="REC"/>
    <property type="match status" value="1"/>
</dbReference>
<dbReference type="PROSITE" id="PS51375">
    <property type="entry name" value="PPR"/>
    <property type="match status" value="8"/>
</dbReference>
<dbReference type="PROSITE" id="PS50110">
    <property type="entry name" value="RESPONSE_REGULATORY"/>
    <property type="match status" value="1"/>
</dbReference>
<keyword evidence="11" id="KW-0812">Transmembrane</keyword>
<evidence type="ECO:0000256" key="10">
    <source>
        <dbReference type="SAM" id="MobiDB-lite"/>
    </source>
</evidence>
<reference evidence="14 15" key="1">
    <citation type="submission" date="2018-10" db="EMBL/GenBank/DDBJ databases">
        <title>A high-quality apple genome assembly.</title>
        <authorList>
            <person name="Hu J."/>
        </authorList>
    </citation>
    <scope>NUCLEOTIDE SEQUENCE [LARGE SCALE GENOMIC DNA]</scope>
    <source>
        <strain evidence="15">cv. HFTH1</strain>
        <tissue evidence="14">Young leaf</tissue>
    </source>
</reference>
<dbReference type="Pfam" id="PF00512">
    <property type="entry name" value="HisKA"/>
    <property type="match status" value="1"/>
</dbReference>
<dbReference type="SUPFAM" id="SSF52172">
    <property type="entry name" value="CheY-like"/>
    <property type="match status" value="1"/>
</dbReference>
<dbReference type="InterPro" id="IPR003594">
    <property type="entry name" value="HATPase_dom"/>
</dbReference>
<feature type="region of interest" description="Disordered" evidence="10">
    <location>
        <begin position="1373"/>
        <end position="1399"/>
    </location>
</feature>
<dbReference type="GO" id="GO:0000155">
    <property type="term" value="F:phosphorelay sensor kinase activity"/>
    <property type="evidence" value="ECO:0007669"/>
    <property type="project" value="InterPro"/>
</dbReference>
<keyword evidence="5" id="KW-0677">Repeat</keyword>
<dbReference type="GO" id="GO:0005789">
    <property type="term" value="C:endoplasmic reticulum membrane"/>
    <property type="evidence" value="ECO:0007669"/>
    <property type="project" value="UniProtKB-SubCell"/>
</dbReference>
<keyword evidence="15" id="KW-1185">Reference proteome</keyword>
<feature type="region of interest" description="Disordered" evidence="10">
    <location>
        <begin position="131"/>
        <end position="157"/>
    </location>
</feature>
<evidence type="ECO:0000313" key="14">
    <source>
        <dbReference type="EMBL" id="RXH84443.1"/>
    </source>
</evidence>
<feature type="compositionally biased region" description="Polar residues" evidence="10">
    <location>
        <begin position="1373"/>
        <end position="1383"/>
    </location>
</feature>
<evidence type="ECO:0000256" key="4">
    <source>
        <dbReference type="ARBA" id="ARBA00022553"/>
    </source>
</evidence>
<organism evidence="14 15">
    <name type="scientific">Malus domestica</name>
    <name type="common">Apple</name>
    <name type="synonym">Pyrus malus</name>
    <dbReference type="NCBI Taxonomy" id="3750"/>
    <lineage>
        <taxon>Eukaryota</taxon>
        <taxon>Viridiplantae</taxon>
        <taxon>Streptophyta</taxon>
        <taxon>Embryophyta</taxon>
        <taxon>Tracheophyta</taxon>
        <taxon>Spermatophyta</taxon>
        <taxon>Magnoliopsida</taxon>
        <taxon>eudicotyledons</taxon>
        <taxon>Gunneridae</taxon>
        <taxon>Pentapetalae</taxon>
        <taxon>rosids</taxon>
        <taxon>fabids</taxon>
        <taxon>Rosales</taxon>
        <taxon>Rosaceae</taxon>
        <taxon>Amygdaloideae</taxon>
        <taxon>Maleae</taxon>
        <taxon>Malus</taxon>
    </lineage>
</organism>
<dbReference type="InterPro" id="IPR002885">
    <property type="entry name" value="PPR_rpt"/>
</dbReference>
<evidence type="ECO:0000259" key="12">
    <source>
        <dbReference type="PROSITE" id="PS50109"/>
    </source>
</evidence>
<feature type="repeat" description="PPR" evidence="9">
    <location>
        <begin position="505"/>
        <end position="539"/>
    </location>
</feature>
<dbReference type="PANTHER" id="PTHR43719">
    <property type="entry name" value="TWO-COMPONENT HISTIDINE KINASE"/>
    <property type="match status" value="1"/>
</dbReference>
<feature type="repeat" description="PPR" evidence="9">
    <location>
        <begin position="329"/>
        <end position="363"/>
    </location>
</feature>
<dbReference type="Pfam" id="PF00072">
    <property type="entry name" value="Response_reg"/>
    <property type="match status" value="1"/>
</dbReference>
<feature type="repeat" description="PPR" evidence="9">
    <location>
        <begin position="469"/>
        <end position="504"/>
    </location>
</feature>
<evidence type="ECO:0000259" key="13">
    <source>
        <dbReference type="PROSITE" id="PS50110"/>
    </source>
</evidence>
<dbReference type="InterPro" id="IPR036890">
    <property type="entry name" value="HATPase_C_sf"/>
</dbReference>
<evidence type="ECO:0000256" key="9">
    <source>
        <dbReference type="PROSITE-ProRule" id="PRU00708"/>
    </source>
</evidence>
<feature type="repeat" description="PPR" evidence="9">
    <location>
        <begin position="434"/>
        <end position="468"/>
    </location>
</feature>
<dbReference type="InterPro" id="IPR001789">
    <property type="entry name" value="Sig_transdc_resp-reg_receiver"/>
</dbReference>
<feature type="region of interest" description="Disordered" evidence="10">
    <location>
        <begin position="1497"/>
        <end position="1517"/>
    </location>
</feature>
<dbReference type="InterPro" id="IPR003661">
    <property type="entry name" value="HisK_dim/P_dom"/>
</dbReference>
<keyword evidence="7" id="KW-0675">Receptor</keyword>
<dbReference type="Pfam" id="PF02518">
    <property type="entry name" value="HATPase_c"/>
    <property type="match status" value="1"/>
</dbReference>
<dbReference type="InterPro" id="IPR011990">
    <property type="entry name" value="TPR-like_helical_dom_sf"/>
</dbReference>
<evidence type="ECO:0000256" key="8">
    <source>
        <dbReference type="PROSITE-ProRule" id="PRU00169"/>
    </source>
</evidence>
<comment type="subcellular location">
    <subcellularLocation>
        <location evidence="2">Endoplasmic reticulum membrane</location>
        <topology evidence="2">Multi-pass membrane protein</topology>
    </subcellularLocation>
</comment>
<evidence type="ECO:0000256" key="3">
    <source>
        <dbReference type="ARBA" id="ARBA00012438"/>
    </source>
</evidence>
<dbReference type="NCBIfam" id="TIGR00756">
    <property type="entry name" value="PPR"/>
    <property type="match status" value="8"/>
</dbReference>
<dbReference type="InterPro" id="IPR036097">
    <property type="entry name" value="HisK_dim/P_sf"/>
</dbReference>
<keyword evidence="11" id="KW-1133">Transmembrane helix</keyword>
<dbReference type="EMBL" id="RDQH01000337">
    <property type="protein sequence ID" value="RXH84443.1"/>
    <property type="molecule type" value="Genomic_DNA"/>
</dbReference>
<feature type="repeat" description="PPR" evidence="9">
    <location>
        <begin position="364"/>
        <end position="398"/>
    </location>
</feature>
<feature type="compositionally biased region" description="Basic and acidic residues" evidence="10">
    <location>
        <begin position="1498"/>
        <end position="1517"/>
    </location>
</feature>
<comment type="catalytic activity">
    <reaction evidence="1">
        <text>ATP + protein L-histidine = ADP + protein N-phospho-L-histidine.</text>
        <dbReference type="EC" id="2.7.13.3"/>
    </reaction>
</comment>
<dbReference type="Gene3D" id="3.30.565.10">
    <property type="entry name" value="Histidine kinase-like ATPase, C-terminal domain"/>
    <property type="match status" value="1"/>
</dbReference>
<evidence type="ECO:0000256" key="11">
    <source>
        <dbReference type="SAM" id="Phobius"/>
    </source>
</evidence>
<dbReference type="SUPFAM" id="SSF81901">
    <property type="entry name" value="HCP-like"/>
    <property type="match status" value="1"/>
</dbReference>
<dbReference type="InterPro" id="IPR004358">
    <property type="entry name" value="Sig_transdc_His_kin-like_C"/>
</dbReference>
<feature type="repeat" description="PPR" evidence="9">
    <location>
        <begin position="399"/>
        <end position="433"/>
    </location>
</feature>
<feature type="domain" description="Response regulatory" evidence="13">
    <location>
        <begin position="1406"/>
        <end position="1531"/>
    </location>
</feature>
<dbReference type="EC" id="2.7.13.3" evidence="3"/>
<dbReference type="InterPro" id="IPR011006">
    <property type="entry name" value="CheY-like_superfamily"/>
</dbReference>
<name>A0A498ISZ9_MALDO</name>
<dbReference type="CDD" id="cd17546">
    <property type="entry name" value="REC_hyHK_CKI1_RcsC-like"/>
    <property type="match status" value="1"/>
</dbReference>
<dbReference type="PRINTS" id="PR00344">
    <property type="entry name" value="BCTRLSENSOR"/>
</dbReference>
<dbReference type="SMART" id="SM00388">
    <property type="entry name" value="HisKA"/>
    <property type="match status" value="1"/>
</dbReference>
<dbReference type="SUPFAM" id="SSF55874">
    <property type="entry name" value="ATPase domain of HSP90 chaperone/DNA topoisomerase II/histidine kinase"/>
    <property type="match status" value="1"/>
</dbReference>
<dbReference type="Gene3D" id="1.10.287.130">
    <property type="match status" value="1"/>
</dbReference>
<feature type="transmembrane region" description="Helical" evidence="11">
    <location>
        <begin position="703"/>
        <end position="725"/>
    </location>
</feature>
<dbReference type="CDD" id="cd00082">
    <property type="entry name" value="HisKA"/>
    <property type="match status" value="1"/>
</dbReference>
<feature type="domain" description="Histidine kinase" evidence="12">
    <location>
        <begin position="763"/>
        <end position="1027"/>
    </location>
</feature>
<evidence type="ECO:0000256" key="7">
    <source>
        <dbReference type="ARBA" id="ARBA00023170"/>
    </source>
</evidence>
<dbReference type="Gene3D" id="3.40.50.2300">
    <property type="match status" value="1"/>
</dbReference>
<accession>A0A498ISZ9</accession>
<dbReference type="PANTHER" id="PTHR43719:SF75">
    <property type="entry name" value="HISTIDINE KINASE CKI1"/>
    <property type="match status" value="1"/>
</dbReference>
<evidence type="ECO:0000256" key="6">
    <source>
        <dbReference type="ARBA" id="ARBA00022824"/>
    </source>
</evidence>
<proteinExistence type="predicted"/>
<sequence length="1540" mass="172764">MTLFLRRSSSSAQSHILYSQPHPRTPLSDVHLRRRFTAELCSFYQGRERRHRRREQVCLPSGCSLPLSGLLHSSPRRYLYHSHCQIPFLFPHPTSLFILQEKLLTTSITMPNFTTSMVGIECGLRGFSSATAGGSDSGAETDSEDEDRRGSVHVSSSADPEEVDRVCKVIDELFALDRNMEAVLDECGIQLSHDLVVAVLKRFQHARKPAFRFFCWAGQKPGFSHDSRTYNSMMGILGKTRQFETMVSLLEEMGVKELLTMETFVIAFKAFAAAKERKKAVGIFELMKSYKFKVGIDTINCLLDTLGRAKLGKEMQLLFEKLKGRFTPNLQTYTVLLNGWCSSKNLMEAGRVWNEMVDKGFKPDIVAYNTMLGGLLRGHKRSDAIKLFEVMKAKGPSPNVRSYSILIQDFCKQKKMKEAVDSFYEMRESGCQPDVAVYTCLITGFGNQKKMETVYELLKEMKETGCTPDGRTYNALIKVMTTQQRMPDDAVRIYKKMIQNGVEPSIHTFNMIMKSYFQTRNYDMGCAVWDEMIQKGFCPDDNSYTVLIGGLISQGRSGEACKYLEEMVEKGMKPPQLDLNKFAANFSRAGKPDILEELAQKMKFSGKFEVSNVFARWAEMMKKRVKRRDPIENGQQQDPMKLHSLKVLVRHVFFVLLATCVLVLACLLVGIIKHIEHNAQAYNVLPTSPQIRSISLVLKDCEVAFILLIVMIGIMGFFIFSYIYVMHSSGRREMHLCNTLIKQMEATQQAERKSMNKSLAFATASHDIRAALAGITGLIEISKEEVSPGSELETNLRQMETCARDLFGILNSILDTSKIEAGKIQLEEEEFDVAQLVEDVVDLYHPVGLKKGIDVVLDPHDGSLIKFPCAVGDRGRLKQILCNLISNAVKFTSEGHVTVRAWVEKPSFKNSIAASGKGNGVARQLLYLFNHNNKAQADMGTMKHDPNALEFVFEVDDTGKGIPKEKQKSVFENYVQVKETALGEGGTGLGLGIVQSLVRLMHGEIGIVDKEMGERGTCFRFSVLLTLRENVSKDSTKEVDIEMGFGPGDLGILVTHTPSTPGLSIHTPSPRLNIRTPCSTPKVDGSGSSVVLLIKNEERRRISQKFMENLGIKVFVAEQWEQLSQTLEKVTKHKGGYHSRHHSSSRISEVGLQDCLSKSTSCNSSNRVNEVPLISAMDGSGTENNSSSNNMLPLSLFKKTSLRGATGFVLVVVDATAGPFSELCKIVTEFKTDHHQNSTRNCNWCRVVWLASHSINLNDRDMFDPEDVIKHKALHGSRLYEVVRLLPEFGGALPKRRATIQQLPHQVGKASRAPASSSISHQHRSYNYQFDHSTDDEIEVSQDHSNIGGSSGNETPRKKIFSPTLTHQYLSHVGSSTSRNSQILVPPRDQTQEHVSNPNRPLIGKKFLVADDIELNRKLAQINLTRLGATVELCGNGREALDLVRGALANQGKHGFDYILMDCEMPEMDGFEATRQIRREEEPYNLHIPIIALTGHASGEERSRRMEAGMDDHLSKPFQREQLLEKTRRIDDRNKLKEKC</sequence>
<dbReference type="Pfam" id="PF01535">
    <property type="entry name" value="PPR"/>
    <property type="match status" value="2"/>
</dbReference>
<dbReference type="PROSITE" id="PS50109">
    <property type="entry name" value="HIS_KIN"/>
    <property type="match status" value="1"/>
</dbReference>
<evidence type="ECO:0000256" key="1">
    <source>
        <dbReference type="ARBA" id="ARBA00000085"/>
    </source>
</evidence>
<feature type="transmembrane region" description="Helical" evidence="11">
    <location>
        <begin position="647"/>
        <end position="672"/>
    </location>
</feature>
<feature type="repeat" description="PPR" evidence="9">
    <location>
        <begin position="226"/>
        <end position="260"/>
    </location>
</feature>
<feature type="modified residue" description="4-aspartylphosphate" evidence="8">
    <location>
        <position position="1462"/>
    </location>
</feature>
<protein>
    <recommendedName>
        <fullName evidence="3">histidine kinase</fullName>
        <ecNumber evidence="3">2.7.13.3</ecNumber>
    </recommendedName>
</protein>
<dbReference type="Pfam" id="PF13041">
    <property type="entry name" value="PPR_2"/>
    <property type="match status" value="3"/>
</dbReference>
<evidence type="ECO:0000256" key="5">
    <source>
        <dbReference type="ARBA" id="ARBA00022737"/>
    </source>
</evidence>
<comment type="caution">
    <text evidence="14">The sequence shown here is derived from an EMBL/GenBank/DDBJ whole genome shotgun (WGS) entry which is preliminary data.</text>
</comment>
<dbReference type="Proteomes" id="UP000290289">
    <property type="component" value="Chromosome 11"/>
</dbReference>
<dbReference type="Gene3D" id="1.25.40.10">
    <property type="entry name" value="Tetratricopeptide repeat domain"/>
    <property type="match status" value="4"/>
</dbReference>
<feature type="repeat" description="PPR" evidence="9">
    <location>
        <begin position="540"/>
        <end position="574"/>
    </location>
</feature>
<keyword evidence="11" id="KW-0472">Membrane</keyword>
<dbReference type="SUPFAM" id="SSF47384">
    <property type="entry name" value="Homodimeric domain of signal transducing histidine kinase"/>
    <property type="match status" value="1"/>
</dbReference>
<gene>
    <name evidence="14" type="ORF">DVH24_027342</name>
</gene>
<evidence type="ECO:0000313" key="15">
    <source>
        <dbReference type="Proteomes" id="UP000290289"/>
    </source>
</evidence>
<keyword evidence="4 8" id="KW-0597">Phosphoprotein</keyword>
<dbReference type="STRING" id="3750.A0A498ISZ9"/>
<dbReference type="InterPro" id="IPR005467">
    <property type="entry name" value="His_kinase_dom"/>
</dbReference>
<evidence type="ECO:0000256" key="2">
    <source>
        <dbReference type="ARBA" id="ARBA00004477"/>
    </source>
</evidence>
<keyword evidence="6" id="KW-0256">Endoplasmic reticulum</keyword>
<dbReference type="InterPro" id="IPR050956">
    <property type="entry name" value="2C_system_His_kinase"/>
</dbReference>